<accession>A0ABR0SXC2</accession>
<gene>
    <name evidence="8" type="ORF">PT974_01755</name>
</gene>
<dbReference type="EMBL" id="JAVFKD010000002">
    <property type="protein sequence ID" value="KAK5996421.1"/>
    <property type="molecule type" value="Genomic_DNA"/>
</dbReference>
<organism evidence="8 9">
    <name type="scientific">Cladobotryum mycophilum</name>
    <dbReference type="NCBI Taxonomy" id="491253"/>
    <lineage>
        <taxon>Eukaryota</taxon>
        <taxon>Fungi</taxon>
        <taxon>Dikarya</taxon>
        <taxon>Ascomycota</taxon>
        <taxon>Pezizomycotina</taxon>
        <taxon>Sordariomycetes</taxon>
        <taxon>Hypocreomycetidae</taxon>
        <taxon>Hypocreales</taxon>
        <taxon>Hypocreaceae</taxon>
        <taxon>Cladobotryum</taxon>
    </lineage>
</organism>
<evidence type="ECO:0000256" key="1">
    <source>
        <dbReference type="ARBA" id="ARBA00001962"/>
    </source>
</evidence>
<dbReference type="Gene3D" id="2.60.120.620">
    <property type="entry name" value="q2cbj1_9rhob like domain"/>
    <property type="match status" value="1"/>
</dbReference>
<evidence type="ECO:0000256" key="3">
    <source>
        <dbReference type="ARBA" id="ARBA00011738"/>
    </source>
</evidence>
<comment type="subunit">
    <text evidence="3">Homodimer.</text>
</comment>
<sequence length="309" mass="33447">MAARPAPIDSSYVPSAALTKLPANAPLQDILDVIEQDGGVILTGLVSGQDLAAIKEELEPYTNKVTDGKATEGDAMDNLFPKETQVIAGLVGKSPTAVKMCENEVLHSLQTAILEHSFTAAWEDFTEEHTVHPLLSTSLALNIGPGAPRQKLHRDDINHGVPHGSFNLKQTSQITCLVAGVRTTRENGATMFVPGSHKWDDSRFPRLDEVCFAEMDPGSALVFVGSAYHGGGHNATTDVMRIMYSFFFIRGTMRPEENQFLAVPRSKVLNMSDKMLSLLGYKKPTTYLGLVNNDDPTVNLPAVLAMATA</sequence>
<dbReference type="Pfam" id="PF05721">
    <property type="entry name" value="PhyH"/>
    <property type="match status" value="1"/>
</dbReference>
<evidence type="ECO:0000256" key="7">
    <source>
        <dbReference type="ARBA" id="ARBA00023004"/>
    </source>
</evidence>
<dbReference type="PANTHER" id="PTHR20883">
    <property type="entry name" value="PHYTANOYL-COA DIOXYGENASE DOMAIN CONTAINING 1"/>
    <property type="match status" value="1"/>
</dbReference>
<evidence type="ECO:0000256" key="2">
    <source>
        <dbReference type="ARBA" id="ARBA00005830"/>
    </source>
</evidence>
<name>A0ABR0SXC2_9HYPO</name>
<dbReference type="SUPFAM" id="SSF51197">
    <property type="entry name" value="Clavaminate synthase-like"/>
    <property type="match status" value="1"/>
</dbReference>
<dbReference type="GO" id="GO:0051213">
    <property type="term" value="F:dioxygenase activity"/>
    <property type="evidence" value="ECO:0007669"/>
    <property type="project" value="UniProtKB-KW"/>
</dbReference>
<dbReference type="InterPro" id="IPR008775">
    <property type="entry name" value="Phytyl_CoA_dOase-like"/>
</dbReference>
<keyword evidence="4" id="KW-0479">Metal-binding</keyword>
<dbReference type="PANTHER" id="PTHR20883:SF45">
    <property type="entry name" value="PHYTANOYL-COA DIOXYGENASE FAMILY PROTEIN"/>
    <property type="match status" value="1"/>
</dbReference>
<evidence type="ECO:0000256" key="5">
    <source>
        <dbReference type="ARBA" id="ARBA00022964"/>
    </source>
</evidence>
<reference evidence="8 9" key="1">
    <citation type="submission" date="2024-01" db="EMBL/GenBank/DDBJ databases">
        <title>Complete genome of Cladobotryum mycophilum ATHUM6906.</title>
        <authorList>
            <person name="Christinaki A.C."/>
            <person name="Myridakis A.I."/>
            <person name="Kouvelis V.N."/>
        </authorList>
    </citation>
    <scope>NUCLEOTIDE SEQUENCE [LARGE SCALE GENOMIC DNA]</scope>
    <source>
        <strain evidence="8 9">ATHUM6906</strain>
    </source>
</reference>
<evidence type="ECO:0000313" key="8">
    <source>
        <dbReference type="EMBL" id="KAK5996421.1"/>
    </source>
</evidence>
<protein>
    <submittedName>
        <fullName evidence="8">Dioxygenase swnH1</fullName>
    </submittedName>
</protein>
<keyword evidence="7" id="KW-0408">Iron</keyword>
<comment type="similarity">
    <text evidence="2">Belongs to the PhyH family.</text>
</comment>
<dbReference type="Proteomes" id="UP001338125">
    <property type="component" value="Unassembled WGS sequence"/>
</dbReference>
<proteinExistence type="inferred from homology"/>
<evidence type="ECO:0000313" key="9">
    <source>
        <dbReference type="Proteomes" id="UP001338125"/>
    </source>
</evidence>
<keyword evidence="9" id="KW-1185">Reference proteome</keyword>
<evidence type="ECO:0000256" key="6">
    <source>
        <dbReference type="ARBA" id="ARBA00023002"/>
    </source>
</evidence>
<keyword evidence="5 8" id="KW-0223">Dioxygenase</keyword>
<keyword evidence="6" id="KW-0560">Oxidoreductase</keyword>
<comment type="cofactor">
    <cofactor evidence="1">
        <name>Fe cation</name>
        <dbReference type="ChEBI" id="CHEBI:24875"/>
    </cofactor>
</comment>
<evidence type="ECO:0000256" key="4">
    <source>
        <dbReference type="ARBA" id="ARBA00022723"/>
    </source>
</evidence>
<comment type="caution">
    <text evidence="8">The sequence shown here is derived from an EMBL/GenBank/DDBJ whole genome shotgun (WGS) entry which is preliminary data.</text>
</comment>